<dbReference type="SUPFAM" id="SSF52047">
    <property type="entry name" value="RNI-like"/>
    <property type="match status" value="1"/>
</dbReference>
<dbReference type="Gene3D" id="3.80.10.10">
    <property type="entry name" value="Ribonuclease Inhibitor"/>
    <property type="match status" value="1"/>
</dbReference>
<name>A0A914WVZ6_9BILA</name>
<dbReference type="Proteomes" id="UP000887566">
    <property type="component" value="Unplaced"/>
</dbReference>
<reference evidence="2" key="1">
    <citation type="submission" date="2022-11" db="UniProtKB">
        <authorList>
            <consortium name="WormBaseParasite"/>
        </authorList>
    </citation>
    <scope>IDENTIFICATION</scope>
</reference>
<proteinExistence type="predicted"/>
<evidence type="ECO:0000313" key="1">
    <source>
        <dbReference type="Proteomes" id="UP000887566"/>
    </source>
</evidence>
<dbReference type="InterPro" id="IPR032675">
    <property type="entry name" value="LRR_dom_sf"/>
</dbReference>
<protein>
    <submittedName>
        <fullName evidence="2">Uncharacterized protein</fullName>
    </submittedName>
</protein>
<sequence length="426" mass="48388">MAAEKVRLDYLVVARCVAHMRQGFVDCFRQEQVSRQFATALKSVLSKRHVSMKVVAKMDVVEFELECAASKGSMVHHEGALPSKGIIESSVHDRVRIPMGLGVLLRRLKNVWRKIFSLFKRIKSLIILDASKLAHKILMRFAIIPEDVCVRRLEMKTDFQDTSKLLLSVAPHVKELKLKGNFSIGYVASKQLWDTISTFPQLRHLNITSKSYSDFREYSCSRTDALSCLKVLKLKSFEACGSGVYHLFDSAETILSTFQDNSNLRRLSLDVEAELLSSPLLLPILSNLHHLSIEKEIDSSLYPIAENHSLMSDIRFILQSLSDNAVLCLKVQLIGEEDEDVEEMLNFVKNCLDLSNIAKKPIRLIFGNTDCPLLYLDVYGMVYLIAEQEWFRHEVDYKNLFEVERVGRTCVVSGSNAKVIISVVNE</sequence>
<dbReference type="WBParaSite" id="PSAMB.scaffold5324size12038.g26415.t1">
    <property type="protein sequence ID" value="PSAMB.scaffold5324size12038.g26415.t1"/>
    <property type="gene ID" value="PSAMB.scaffold5324size12038.g26415"/>
</dbReference>
<evidence type="ECO:0000313" key="2">
    <source>
        <dbReference type="WBParaSite" id="PSAMB.scaffold5324size12038.g26415.t1"/>
    </source>
</evidence>
<keyword evidence="1" id="KW-1185">Reference proteome</keyword>
<organism evidence="1 2">
    <name type="scientific">Plectus sambesii</name>
    <dbReference type="NCBI Taxonomy" id="2011161"/>
    <lineage>
        <taxon>Eukaryota</taxon>
        <taxon>Metazoa</taxon>
        <taxon>Ecdysozoa</taxon>
        <taxon>Nematoda</taxon>
        <taxon>Chromadorea</taxon>
        <taxon>Plectida</taxon>
        <taxon>Plectina</taxon>
        <taxon>Plectoidea</taxon>
        <taxon>Plectidae</taxon>
        <taxon>Plectus</taxon>
    </lineage>
</organism>
<accession>A0A914WVZ6</accession>
<dbReference type="AlphaFoldDB" id="A0A914WVZ6"/>